<comment type="caution">
    <text evidence="2">The sequence shown here is derived from an EMBL/GenBank/DDBJ whole genome shotgun (WGS) entry which is preliminary data.</text>
</comment>
<gene>
    <name evidence="2" type="ORF">H6P81_007829</name>
</gene>
<protein>
    <submittedName>
        <fullName evidence="2">Uncharacterized protein</fullName>
    </submittedName>
</protein>
<feature type="region of interest" description="Disordered" evidence="1">
    <location>
        <begin position="217"/>
        <end position="249"/>
    </location>
</feature>
<reference evidence="2 3" key="1">
    <citation type="submission" date="2021-07" db="EMBL/GenBank/DDBJ databases">
        <title>The Aristolochia fimbriata genome: insights into angiosperm evolution, floral development and chemical biosynthesis.</title>
        <authorList>
            <person name="Jiao Y."/>
        </authorList>
    </citation>
    <scope>NUCLEOTIDE SEQUENCE [LARGE SCALE GENOMIC DNA]</scope>
    <source>
        <strain evidence="2">IBCAS-2021</strain>
        <tissue evidence="2">Leaf</tissue>
    </source>
</reference>
<dbReference type="EMBL" id="JAINDJ010000003">
    <property type="protein sequence ID" value="KAG9454925.1"/>
    <property type="molecule type" value="Genomic_DNA"/>
</dbReference>
<dbReference type="AlphaFoldDB" id="A0AAV7F1C2"/>
<feature type="region of interest" description="Disordered" evidence="1">
    <location>
        <begin position="299"/>
        <end position="352"/>
    </location>
</feature>
<keyword evidence="3" id="KW-1185">Reference proteome</keyword>
<sequence length="452" mass="50524">MKRRSGEGAGRVALYKRKQLSFVLGPRRIKFGNHDSSLAREETRPAGVLDNPPDFAISRRGLRSNSSAATNLKRPGSFFVSISGEEVSNPDKEYTQLRAAVPVGVHHVISLRILGPHHALEVGPHVGELLVWRIVPDAGDDAGAHGNGVQELHQMEVLVAGQPLRPVPRLPSVAVHGPERLLHELDLARVLLLALQGDPHQTRPHLLQELRRRDRELEEEYREAPGRLLNGQADPPLPVPEEGPRHPDPAVDVAVVPAPVPCLWQLAHRADDRKRPKRGVAHPEKLEFSRMFLGIGGLEDRPRRRRRRRRRGRGRGRRRRREHGGTGEISSRGRRREGLLKQGTQRGDGARRPEAEFRLRSLCGIRSEMATDLARAAKIPPSFLNITPILEPVSSYVREGGLTRRRCCGGRLLGMRLPLKCFAIEHLLATNEALLPYLALLVLEPVCYLLDR</sequence>
<accession>A0AAV7F1C2</accession>
<dbReference type="Proteomes" id="UP000825729">
    <property type="component" value="Unassembled WGS sequence"/>
</dbReference>
<organism evidence="2 3">
    <name type="scientific">Aristolochia fimbriata</name>
    <name type="common">White veined hardy Dutchman's pipe vine</name>
    <dbReference type="NCBI Taxonomy" id="158543"/>
    <lineage>
        <taxon>Eukaryota</taxon>
        <taxon>Viridiplantae</taxon>
        <taxon>Streptophyta</taxon>
        <taxon>Embryophyta</taxon>
        <taxon>Tracheophyta</taxon>
        <taxon>Spermatophyta</taxon>
        <taxon>Magnoliopsida</taxon>
        <taxon>Magnoliidae</taxon>
        <taxon>Piperales</taxon>
        <taxon>Aristolochiaceae</taxon>
        <taxon>Aristolochia</taxon>
    </lineage>
</organism>
<evidence type="ECO:0000313" key="2">
    <source>
        <dbReference type="EMBL" id="KAG9454925.1"/>
    </source>
</evidence>
<evidence type="ECO:0000313" key="3">
    <source>
        <dbReference type="Proteomes" id="UP000825729"/>
    </source>
</evidence>
<evidence type="ECO:0000256" key="1">
    <source>
        <dbReference type="SAM" id="MobiDB-lite"/>
    </source>
</evidence>
<proteinExistence type="predicted"/>
<name>A0AAV7F1C2_ARIFI</name>
<feature type="compositionally biased region" description="Basic residues" evidence="1">
    <location>
        <begin position="303"/>
        <end position="322"/>
    </location>
</feature>